<evidence type="ECO:0000313" key="1">
    <source>
        <dbReference type="EMBL" id="KAI3738492.1"/>
    </source>
</evidence>
<sequence>MADLACDIEVPRFFICPISLEIMKDPVTLSTGITYDRDSIEKWLFSQKNDVCPVTRQVVVDIELTPNHTLRRLIQSWCTLNPSFGIERLPTPRLPISKTEIVKLLKDSKSPQLQMKCLKKLRTIVMESEQNKRLMESVGAADYLAWILINVDNKITSFSPDEEVSGDDGLDSTGTDEVLSILYHLQLSSTSLKSLFGSTGDFVETLTNVMERAASYESRAYAVMLLKAMLEVAEPMQLTLLTPRFFMALVQILVDEISRKAIKSTLKLLINVCTWGRNKIKAAEAGAVPVLIDTLIDCTEKRVSEMVIMVLDQLCKCAEGRAELLKHGGGLAVVSKKISRVSLVASEKAVSILHSVAKFSGNRSVLHEMLQLGVVRKLCLAMQVDCGRKTKESASEILKMHSRVWKNSLCIPYNLIVSYPS</sequence>
<comment type="caution">
    <text evidence="1">The sequence shown here is derived from an EMBL/GenBank/DDBJ whole genome shotgun (WGS) entry which is preliminary data.</text>
</comment>
<keyword evidence="2" id="KW-1185">Reference proteome</keyword>
<organism evidence="1 2">
    <name type="scientific">Cichorium intybus</name>
    <name type="common">Chicory</name>
    <dbReference type="NCBI Taxonomy" id="13427"/>
    <lineage>
        <taxon>Eukaryota</taxon>
        <taxon>Viridiplantae</taxon>
        <taxon>Streptophyta</taxon>
        <taxon>Embryophyta</taxon>
        <taxon>Tracheophyta</taxon>
        <taxon>Spermatophyta</taxon>
        <taxon>Magnoliopsida</taxon>
        <taxon>eudicotyledons</taxon>
        <taxon>Gunneridae</taxon>
        <taxon>Pentapetalae</taxon>
        <taxon>asterids</taxon>
        <taxon>campanulids</taxon>
        <taxon>Asterales</taxon>
        <taxon>Asteraceae</taxon>
        <taxon>Cichorioideae</taxon>
        <taxon>Cichorieae</taxon>
        <taxon>Cichoriinae</taxon>
        <taxon>Cichorium</taxon>
    </lineage>
</organism>
<protein>
    <submittedName>
        <fullName evidence="1">Uncharacterized protein</fullName>
    </submittedName>
</protein>
<accession>A0ACB9CWN1</accession>
<reference evidence="1 2" key="2">
    <citation type="journal article" date="2022" name="Mol. Ecol. Resour.">
        <title>The genomes of chicory, endive, great burdock and yacon provide insights into Asteraceae paleo-polyploidization history and plant inulin production.</title>
        <authorList>
            <person name="Fan W."/>
            <person name="Wang S."/>
            <person name="Wang H."/>
            <person name="Wang A."/>
            <person name="Jiang F."/>
            <person name="Liu H."/>
            <person name="Zhao H."/>
            <person name="Xu D."/>
            <person name="Zhang Y."/>
        </authorList>
    </citation>
    <scope>NUCLEOTIDE SEQUENCE [LARGE SCALE GENOMIC DNA]</scope>
    <source>
        <strain evidence="2">cv. Punajuju</strain>
        <tissue evidence="1">Leaves</tissue>
    </source>
</reference>
<dbReference type="EMBL" id="CM042013">
    <property type="protein sequence ID" value="KAI3738492.1"/>
    <property type="molecule type" value="Genomic_DNA"/>
</dbReference>
<name>A0ACB9CWN1_CICIN</name>
<reference evidence="2" key="1">
    <citation type="journal article" date="2022" name="Mol. Ecol. Resour.">
        <title>The genomes of chicory, endive, great burdock and yacon provide insights into Asteraceae palaeo-polyploidization history and plant inulin production.</title>
        <authorList>
            <person name="Fan W."/>
            <person name="Wang S."/>
            <person name="Wang H."/>
            <person name="Wang A."/>
            <person name="Jiang F."/>
            <person name="Liu H."/>
            <person name="Zhao H."/>
            <person name="Xu D."/>
            <person name="Zhang Y."/>
        </authorList>
    </citation>
    <scope>NUCLEOTIDE SEQUENCE [LARGE SCALE GENOMIC DNA]</scope>
    <source>
        <strain evidence="2">cv. Punajuju</strain>
    </source>
</reference>
<evidence type="ECO:0000313" key="2">
    <source>
        <dbReference type="Proteomes" id="UP001055811"/>
    </source>
</evidence>
<proteinExistence type="predicted"/>
<dbReference type="Proteomes" id="UP001055811">
    <property type="component" value="Linkage Group LG05"/>
</dbReference>
<gene>
    <name evidence="1" type="ORF">L2E82_28525</name>
</gene>